<evidence type="ECO:0000313" key="2">
    <source>
        <dbReference type="EMBL" id="KAJ7636544.1"/>
    </source>
</evidence>
<sequence>MPAARSGWESDTGERDNPTYDNFRTNTPVTKTRKIASHRNRVLNREGRAICRTVYAHGNWSTRRIARIFGVSQCSIRRAIDNGYSPRDVVGEDYAHLKDPDFSKHFPPGATAPSQRHLTKRVTTDDEEEDSSDDEYIASSRVLQKRKGQEHESSACMRLRVKYTNFRSFIKDLLRLRAYEATEGIRSPRDGILNPKWSQAGGNVHTCRALGNG</sequence>
<name>A0AAD7C134_9AGAR</name>
<dbReference type="EMBL" id="JARKIF010000006">
    <property type="protein sequence ID" value="KAJ7636544.1"/>
    <property type="molecule type" value="Genomic_DNA"/>
</dbReference>
<protein>
    <submittedName>
        <fullName evidence="2">Uncharacterized protein</fullName>
    </submittedName>
</protein>
<evidence type="ECO:0000256" key="1">
    <source>
        <dbReference type="SAM" id="MobiDB-lite"/>
    </source>
</evidence>
<reference evidence="2" key="1">
    <citation type="submission" date="2023-03" db="EMBL/GenBank/DDBJ databases">
        <title>Massive genome expansion in bonnet fungi (Mycena s.s.) driven by repeated elements and novel gene families across ecological guilds.</title>
        <authorList>
            <consortium name="Lawrence Berkeley National Laboratory"/>
            <person name="Harder C.B."/>
            <person name="Miyauchi S."/>
            <person name="Viragh M."/>
            <person name="Kuo A."/>
            <person name="Thoen E."/>
            <person name="Andreopoulos B."/>
            <person name="Lu D."/>
            <person name="Skrede I."/>
            <person name="Drula E."/>
            <person name="Henrissat B."/>
            <person name="Morin E."/>
            <person name="Kohler A."/>
            <person name="Barry K."/>
            <person name="LaButti K."/>
            <person name="Morin E."/>
            <person name="Salamov A."/>
            <person name="Lipzen A."/>
            <person name="Mereny Z."/>
            <person name="Hegedus B."/>
            <person name="Baldrian P."/>
            <person name="Stursova M."/>
            <person name="Weitz H."/>
            <person name="Taylor A."/>
            <person name="Grigoriev I.V."/>
            <person name="Nagy L.G."/>
            <person name="Martin F."/>
            <person name="Kauserud H."/>
        </authorList>
    </citation>
    <scope>NUCLEOTIDE SEQUENCE</scope>
    <source>
        <strain evidence="2">9284</strain>
    </source>
</reference>
<accession>A0AAD7C134</accession>
<proteinExistence type="predicted"/>
<keyword evidence="3" id="KW-1185">Reference proteome</keyword>
<gene>
    <name evidence="2" type="ORF">FB45DRAFT_864574</name>
</gene>
<dbReference type="Proteomes" id="UP001221142">
    <property type="component" value="Unassembled WGS sequence"/>
</dbReference>
<organism evidence="2 3">
    <name type="scientific">Roridomyces roridus</name>
    <dbReference type="NCBI Taxonomy" id="1738132"/>
    <lineage>
        <taxon>Eukaryota</taxon>
        <taxon>Fungi</taxon>
        <taxon>Dikarya</taxon>
        <taxon>Basidiomycota</taxon>
        <taxon>Agaricomycotina</taxon>
        <taxon>Agaricomycetes</taxon>
        <taxon>Agaricomycetidae</taxon>
        <taxon>Agaricales</taxon>
        <taxon>Marasmiineae</taxon>
        <taxon>Mycenaceae</taxon>
        <taxon>Roridomyces</taxon>
    </lineage>
</organism>
<feature type="region of interest" description="Disordered" evidence="1">
    <location>
        <begin position="1"/>
        <end position="26"/>
    </location>
</feature>
<dbReference type="AlphaFoldDB" id="A0AAD7C134"/>
<evidence type="ECO:0000313" key="3">
    <source>
        <dbReference type="Proteomes" id="UP001221142"/>
    </source>
</evidence>
<feature type="region of interest" description="Disordered" evidence="1">
    <location>
        <begin position="100"/>
        <end position="136"/>
    </location>
</feature>
<feature type="compositionally biased region" description="Acidic residues" evidence="1">
    <location>
        <begin position="125"/>
        <end position="136"/>
    </location>
</feature>
<comment type="caution">
    <text evidence="2">The sequence shown here is derived from an EMBL/GenBank/DDBJ whole genome shotgun (WGS) entry which is preliminary data.</text>
</comment>